<feature type="transmembrane region" description="Helical" evidence="10">
    <location>
        <begin position="58"/>
        <end position="75"/>
    </location>
</feature>
<keyword evidence="13" id="KW-1185">Reference proteome</keyword>
<feature type="transmembrane region" description="Helical" evidence="10">
    <location>
        <begin position="122"/>
        <end position="140"/>
    </location>
</feature>
<dbReference type="GO" id="GO:0015297">
    <property type="term" value="F:antiporter activity"/>
    <property type="evidence" value="ECO:0007669"/>
    <property type="project" value="UniProtKB-KW"/>
</dbReference>
<feature type="transmembrane region" description="Helical" evidence="10">
    <location>
        <begin position="6"/>
        <end position="22"/>
    </location>
</feature>
<dbReference type="PROSITE" id="PS51202">
    <property type="entry name" value="RCK_C"/>
    <property type="match status" value="1"/>
</dbReference>
<dbReference type="Pfam" id="PF02080">
    <property type="entry name" value="TrkA_C"/>
    <property type="match status" value="1"/>
</dbReference>
<name>A0A172TXZ0_9BACT</name>
<evidence type="ECO:0000256" key="7">
    <source>
        <dbReference type="ARBA" id="ARBA00022989"/>
    </source>
</evidence>
<dbReference type="AlphaFoldDB" id="A0A172TXZ0"/>
<dbReference type="GO" id="GO:0006813">
    <property type="term" value="P:potassium ion transport"/>
    <property type="evidence" value="ECO:0007669"/>
    <property type="project" value="UniProtKB-KW"/>
</dbReference>
<keyword evidence="7 10" id="KW-1133">Transmembrane helix</keyword>
<evidence type="ECO:0000256" key="9">
    <source>
        <dbReference type="ARBA" id="ARBA00023136"/>
    </source>
</evidence>
<evidence type="ECO:0000256" key="4">
    <source>
        <dbReference type="ARBA" id="ARBA00022475"/>
    </source>
</evidence>
<dbReference type="STRING" id="1492898.SY85_15820"/>
<dbReference type="Gene3D" id="3.30.70.1450">
    <property type="entry name" value="Regulator of K+ conductance, C-terminal domain"/>
    <property type="match status" value="1"/>
</dbReference>
<feature type="transmembrane region" description="Helical" evidence="10">
    <location>
        <begin position="222"/>
        <end position="239"/>
    </location>
</feature>
<dbReference type="PATRIC" id="fig|1492898.3.peg.3437"/>
<dbReference type="GO" id="GO:0008324">
    <property type="term" value="F:monoatomic cation transmembrane transporter activity"/>
    <property type="evidence" value="ECO:0007669"/>
    <property type="project" value="InterPro"/>
</dbReference>
<dbReference type="GO" id="GO:0005886">
    <property type="term" value="C:plasma membrane"/>
    <property type="evidence" value="ECO:0007669"/>
    <property type="project" value="UniProtKB-SubCell"/>
</dbReference>
<proteinExistence type="predicted"/>
<reference evidence="12 13" key="2">
    <citation type="journal article" date="2016" name="Int. J. Syst. Evol. Microbiol.">
        <title>Flavisolibacter tropicus sp. nov., isolated from tropical soil.</title>
        <authorList>
            <person name="Lee J.J."/>
            <person name="Kang M.S."/>
            <person name="Kim G.S."/>
            <person name="Lee C.S."/>
            <person name="Lim S."/>
            <person name="Lee J."/>
            <person name="Roh S.H."/>
            <person name="Kang H."/>
            <person name="Ha J.M."/>
            <person name="Bae S."/>
            <person name="Jung H.Y."/>
            <person name="Kim M.K."/>
        </authorList>
    </citation>
    <scope>NUCLEOTIDE SEQUENCE [LARGE SCALE GENOMIC DNA]</scope>
    <source>
        <strain evidence="12 13">LCS9</strain>
    </source>
</reference>
<sequence>MHITPGNILFIGSILVLISVIASKSTSRFSVPTLILFLIIGALAGSEGIGGIHFDNPAVAQFIGITALVFILYSGGLDTNWQAVKPILWRGVALSTVGVLLTALAVGLFVHYVFNFSLFEGLLLGSIVSATDAAAVFSILRSKGMRLKGSLAPVLELESGSNDPMAYFLTVSLTSIVAIGKFNGWQLVFDFLQQFVLGAIVGYLMGRVSHWVINHIKLDAEGLYPVLLLGLAFFTYSATHAIGGNGFLAVYLSAIILGNQSFIHKRTLIRFYEGQAWLVQIILFLTLGLLVFPSRLFPVAGMGLLISAFLIFVARPISVFASLAFFPTNNRSKWFISWVGLRGGVPIVFATYPLLAGLDKAGVIFNLVFFISVTSVLLQGTTLPFVANLLHVAQPGPSKRKDGSSALEHVRSELKKIVIAPDSRAVDKQIVYLHIPLSVHILYIKRDGQYIQPVGATRIFANDTLYVLADNQKALEQTYAALGLEGEELSDDR</sequence>
<accession>A0A172TXZ0</accession>
<keyword evidence="9 10" id="KW-0472">Membrane</keyword>
<dbReference type="InterPro" id="IPR006153">
    <property type="entry name" value="Cation/H_exchanger_TM"/>
</dbReference>
<dbReference type="PANTHER" id="PTHR32507">
    <property type="entry name" value="NA(+)/H(+) ANTIPORTER 1"/>
    <property type="match status" value="1"/>
</dbReference>
<feature type="transmembrane region" description="Helical" evidence="10">
    <location>
        <begin position="245"/>
        <end position="263"/>
    </location>
</feature>
<keyword evidence="5" id="KW-0630">Potassium</keyword>
<dbReference type="InterPro" id="IPR006037">
    <property type="entry name" value="RCK_C"/>
</dbReference>
<dbReference type="SUPFAM" id="SSF116726">
    <property type="entry name" value="TrkA C-terminal domain-like"/>
    <property type="match status" value="1"/>
</dbReference>
<protein>
    <submittedName>
        <fullName evidence="12">Potassium transporter</fullName>
    </submittedName>
</protein>
<feature type="transmembrane region" description="Helical" evidence="10">
    <location>
        <begin position="335"/>
        <end position="355"/>
    </location>
</feature>
<dbReference type="OrthoDB" id="9810759at2"/>
<comment type="subcellular location">
    <subcellularLocation>
        <location evidence="1">Cell membrane</location>
        <topology evidence="1">Multi-pass membrane protein</topology>
    </subcellularLocation>
</comment>
<evidence type="ECO:0000313" key="13">
    <source>
        <dbReference type="Proteomes" id="UP000077177"/>
    </source>
</evidence>
<keyword evidence="6 10" id="KW-0812">Transmembrane</keyword>
<keyword evidence="8" id="KW-0406">Ion transport</keyword>
<evidence type="ECO:0000256" key="2">
    <source>
        <dbReference type="ARBA" id="ARBA00022448"/>
    </source>
</evidence>
<dbReference type="KEGG" id="fla:SY85_15820"/>
<keyword evidence="4" id="KW-1003">Cell membrane</keyword>
<evidence type="ECO:0000256" key="1">
    <source>
        <dbReference type="ARBA" id="ARBA00004651"/>
    </source>
</evidence>
<keyword evidence="2" id="KW-0813">Transport</keyword>
<dbReference type="Proteomes" id="UP000077177">
    <property type="component" value="Chromosome"/>
</dbReference>
<feature type="transmembrane region" description="Helical" evidence="10">
    <location>
        <begin position="367"/>
        <end position="390"/>
    </location>
</feature>
<dbReference type="InterPro" id="IPR038770">
    <property type="entry name" value="Na+/solute_symporter_sf"/>
</dbReference>
<dbReference type="GO" id="GO:1902600">
    <property type="term" value="P:proton transmembrane transport"/>
    <property type="evidence" value="ECO:0007669"/>
    <property type="project" value="InterPro"/>
</dbReference>
<dbReference type="Gene3D" id="1.20.1530.20">
    <property type="match status" value="1"/>
</dbReference>
<reference evidence="13" key="1">
    <citation type="submission" date="2015-01" db="EMBL/GenBank/DDBJ databases">
        <title>Flavisolibacter sp./LCS9/ whole genome sequencing.</title>
        <authorList>
            <person name="Kim M.K."/>
            <person name="Srinivasan S."/>
            <person name="Lee J.-J."/>
        </authorList>
    </citation>
    <scope>NUCLEOTIDE SEQUENCE [LARGE SCALE GENOMIC DNA]</scope>
    <source>
        <strain evidence="13">LCS9</strain>
    </source>
</reference>
<evidence type="ECO:0000259" key="11">
    <source>
        <dbReference type="PROSITE" id="PS51202"/>
    </source>
</evidence>
<feature type="transmembrane region" description="Helical" evidence="10">
    <location>
        <begin position="304"/>
        <end position="326"/>
    </location>
</feature>
<dbReference type="EMBL" id="CP011390">
    <property type="protein sequence ID" value="ANE51744.1"/>
    <property type="molecule type" value="Genomic_DNA"/>
</dbReference>
<evidence type="ECO:0000256" key="6">
    <source>
        <dbReference type="ARBA" id="ARBA00022692"/>
    </source>
</evidence>
<evidence type="ECO:0000256" key="3">
    <source>
        <dbReference type="ARBA" id="ARBA00022449"/>
    </source>
</evidence>
<feature type="transmembrane region" description="Helical" evidence="10">
    <location>
        <begin position="191"/>
        <end position="210"/>
    </location>
</feature>
<dbReference type="RefSeq" id="WP_066405869.1">
    <property type="nucleotide sequence ID" value="NZ_CP011390.1"/>
</dbReference>
<feature type="transmembrane region" description="Helical" evidence="10">
    <location>
        <begin position="87"/>
        <end position="110"/>
    </location>
</feature>
<gene>
    <name evidence="12" type="ORF">SY85_15820</name>
</gene>
<feature type="domain" description="RCK C-terminal" evidence="11">
    <location>
        <begin position="402"/>
        <end position="484"/>
    </location>
</feature>
<evidence type="ECO:0000256" key="5">
    <source>
        <dbReference type="ARBA" id="ARBA00022538"/>
    </source>
</evidence>
<dbReference type="Pfam" id="PF00999">
    <property type="entry name" value="Na_H_Exchanger"/>
    <property type="match status" value="1"/>
</dbReference>
<keyword evidence="3" id="KW-0050">Antiport</keyword>
<dbReference type="NCBIfam" id="NF003716">
    <property type="entry name" value="PRK05326.1-3"/>
    <property type="match status" value="1"/>
</dbReference>
<feature type="transmembrane region" description="Helical" evidence="10">
    <location>
        <begin position="275"/>
        <end position="292"/>
    </location>
</feature>
<evidence type="ECO:0000256" key="10">
    <source>
        <dbReference type="SAM" id="Phobius"/>
    </source>
</evidence>
<feature type="transmembrane region" description="Helical" evidence="10">
    <location>
        <begin position="34"/>
        <end position="52"/>
    </location>
</feature>
<feature type="transmembrane region" description="Helical" evidence="10">
    <location>
        <begin position="165"/>
        <end position="185"/>
    </location>
</feature>
<evidence type="ECO:0000256" key="8">
    <source>
        <dbReference type="ARBA" id="ARBA00023065"/>
    </source>
</evidence>
<dbReference type="NCBIfam" id="NF003715">
    <property type="entry name" value="PRK05326.1-2"/>
    <property type="match status" value="1"/>
</dbReference>
<dbReference type="PANTHER" id="PTHR32507:SF7">
    <property type="entry name" value="K(+)_H(+) ANTIPORTER NHAP2"/>
    <property type="match status" value="1"/>
</dbReference>
<dbReference type="InterPro" id="IPR036721">
    <property type="entry name" value="RCK_C_sf"/>
</dbReference>
<organism evidence="12 13">
    <name type="scientific">Flavisolibacter tropicus</name>
    <dbReference type="NCBI Taxonomy" id="1492898"/>
    <lineage>
        <taxon>Bacteria</taxon>
        <taxon>Pseudomonadati</taxon>
        <taxon>Bacteroidota</taxon>
        <taxon>Chitinophagia</taxon>
        <taxon>Chitinophagales</taxon>
        <taxon>Chitinophagaceae</taxon>
        <taxon>Flavisolibacter</taxon>
    </lineage>
</organism>
<evidence type="ECO:0000313" key="12">
    <source>
        <dbReference type="EMBL" id="ANE51744.1"/>
    </source>
</evidence>
<keyword evidence="5" id="KW-0633">Potassium transport</keyword>